<protein>
    <submittedName>
        <fullName evidence="1">Uncharacterized protein</fullName>
    </submittedName>
</protein>
<evidence type="ECO:0000313" key="2">
    <source>
        <dbReference type="Proteomes" id="UP000175989"/>
    </source>
</evidence>
<dbReference type="EMBL" id="LROM01000002">
    <property type="protein sequence ID" value="OFA09261.1"/>
    <property type="molecule type" value="Genomic_DNA"/>
</dbReference>
<keyword evidence="2" id="KW-1185">Reference proteome</keyword>
<evidence type="ECO:0000313" key="1">
    <source>
        <dbReference type="EMBL" id="OFA09261.1"/>
    </source>
</evidence>
<dbReference type="AlphaFoldDB" id="A0A1E7X8C5"/>
<name>A0A1E7X8C5_9BURK</name>
<proteinExistence type="predicted"/>
<organism evidence="1 2">
    <name type="scientific">Duganella phyllosphaerae</name>
    <dbReference type="NCBI Taxonomy" id="762836"/>
    <lineage>
        <taxon>Bacteria</taxon>
        <taxon>Pseudomonadati</taxon>
        <taxon>Pseudomonadota</taxon>
        <taxon>Betaproteobacteria</taxon>
        <taxon>Burkholderiales</taxon>
        <taxon>Oxalobacteraceae</taxon>
        <taxon>Telluria group</taxon>
        <taxon>Duganella</taxon>
    </lineage>
</organism>
<gene>
    <name evidence="1" type="ORF">DUPY_00390</name>
</gene>
<reference evidence="2" key="1">
    <citation type="journal article" date="2016" name="Front. Microbiol.">
        <title>Molecular Keys to the Janthinobacterium and Duganella spp. Interaction with the Plant Pathogen Fusarium graminearum.</title>
        <authorList>
            <person name="Haack F.S."/>
            <person name="Poehlein A."/>
            <person name="Kroger C."/>
            <person name="Voigt C.A."/>
            <person name="Piepenbring M."/>
            <person name="Bode H.B."/>
            <person name="Daniel R."/>
            <person name="Schafer W."/>
            <person name="Streit W.R."/>
        </authorList>
    </citation>
    <scope>NUCLEOTIDE SEQUENCE [LARGE SCALE GENOMIC DNA]</scope>
    <source>
        <strain evidence="2">T54</strain>
    </source>
</reference>
<dbReference type="Proteomes" id="UP000175989">
    <property type="component" value="Unassembled WGS sequence"/>
</dbReference>
<dbReference type="RefSeq" id="WP_167358996.1">
    <property type="nucleotide sequence ID" value="NZ_LROM01000002.1"/>
</dbReference>
<comment type="caution">
    <text evidence="1">The sequence shown here is derived from an EMBL/GenBank/DDBJ whole genome shotgun (WGS) entry which is preliminary data.</text>
</comment>
<accession>A0A1E7X8C5</accession>
<sequence>MVTIKIAAIFGLLLLAAMLVQGLVFAPTSKVTAAAVEKHQPAVDFDGMRRAFRA</sequence>